<proteinExistence type="predicted"/>
<evidence type="ECO:0000256" key="1">
    <source>
        <dbReference type="SAM" id="MobiDB-lite"/>
    </source>
</evidence>
<dbReference type="InParanoid" id="T1HZX3"/>
<feature type="region of interest" description="Disordered" evidence="1">
    <location>
        <begin position="71"/>
        <end position="91"/>
    </location>
</feature>
<feature type="compositionally biased region" description="Acidic residues" evidence="1">
    <location>
        <begin position="20"/>
        <end position="45"/>
    </location>
</feature>
<dbReference type="VEuPathDB" id="VectorBase:RPRC009593"/>
<dbReference type="EMBL" id="ACPB03006613">
    <property type="status" value="NOT_ANNOTATED_CDS"/>
    <property type="molecule type" value="Genomic_DNA"/>
</dbReference>
<accession>T1HZX3</accession>
<feature type="region of interest" description="Disordered" evidence="1">
    <location>
        <begin position="1"/>
        <end position="54"/>
    </location>
</feature>
<sequence length="120" mass="13555">MPEPIDSSDASSGGWQNVSEVEDDDDDEEEDDEEELEEIEEELEENTIREEVKEKEIENKVEEKAKTVLINTPNSVKGQPKKRPVSSIVTHHPAYISPERLKELKKIVDNAAQAGELTEP</sequence>
<protein>
    <submittedName>
        <fullName evidence="2">Uncharacterized protein</fullName>
    </submittedName>
</protein>
<dbReference type="Proteomes" id="UP000015103">
    <property type="component" value="Unassembled WGS sequence"/>
</dbReference>
<reference evidence="2" key="1">
    <citation type="submission" date="2015-05" db="UniProtKB">
        <authorList>
            <consortium name="EnsemblMetazoa"/>
        </authorList>
    </citation>
    <scope>IDENTIFICATION</scope>
</reference>
<evidence type="ECO:0000313" key="3">
    <source>
        <dbReference type="Proteomes" id="UP000015103"/>
    </source>
</evidence>
<name>T1HZX3_RHOPR</name>
<organism evidence="2 3">
    <name type="scientific">Rhodnius prolixus</name>
    <name type="common">Triatomid bug</name>
    <dbReference type="NCBI Taxonomy" id="13249"/>
    <lineage>
        <taxon>Eukaryota</taxon>
        <taxon>Metazoa</taxon>
        <taxon>Ecdysozoa</taxon>
        <taxon>Arthropoda</taxon>
        <taxon>Hexapoda</taxon>
        <taxon>Insecta</taxon>
        <taxon>Pterygota</taxon>
        <taxon>Neoptera</taxon>
        <taxon>Paraneoptera</taxon>
        <taxon>Hemiptera</taxon>
        <taxon>Heteroptera</taxon>
        <taxon>Panheteroptera</taxon>
        <taxon>Cimicomorpha</taxon>
        <taxon>Reduviidae</taxon>
        <taxon>Triatominae</taxon>
        <taxon>Rhodnius</taxon>
    </lineage>
</organism>
<feature type="compositionally biased region" description="Polar residues" evidence="1">
    <location>
        <begin position="8"/>
        <end position="19"/>
    </location>
</feature>
<evidence type="ECO:0000313" key="2">
    <source>
        <dbReference type="EnsemblMetazoa" id="RPRC009593-PA"/>
    </source>
</evidence>
<dbReference type="EnsemblMetazoa" id="RPRC009593-RA">
    <property type="protein sequence ID" value="RPRC009593-PA"/>
    <property type="gene ID" value="RPRC009593"/>
</dbReference>
<dbReference type="AlphaFoldDB" id="T1HZX3"/>
<keyword evidence="3" id="KW-1185">Reference proteome</keyword>
<dbReference type="HOGENOM" id="CLU_2052494_0_0_1"/>